<keyword evidence="25" id="KW-1185">Reference proteome</keyword>
<dbReference type="GO" id="GO:0045332">
    <property type="term" value="P:phospholipid translocation"/>
    <property type="evidence" value="ECO:0000318"/>
    <property type="project" value="GO_Central"/>
</dbReference>
<dbReference type="Pfam" id="PF16209">
    <property type="entry name" value="PhoLip_ATPase_N"/>
    <property type="match status" value="1"/>
</dbReference>
<dbReference type="GO" id="GO:0016887">
    <property type="term" value="F:ATP hydrolysis activity"/>
    <property type="evidence" value="ECO:0007669"/>
    <property type="project" value="InterPro"/>
</dbReference>
<dbReference type="InterPro" id="IPR023299">
    <property type="entry name" value="ATPase_P-typ_cyto_dom_N"/>
</dbReference>
<comment type="subcellular location">
    <subcellularLocation>
        <location evidence="2">Endomembrane system</location>
        <topology evidence="2">Multi-pass membrane protein</topology>
    </subcellularLocation>
    <subcellularLocation>
        <location evidence="3">Endoplasmic reticulum membrane</location>
    </subcellularLocation>
    <subcellularLocation>
        <location evidence="19">Membrane</location>
        <topology evidence="19">Multi-pass membrane protein</topology>
    </subcellularLocation>
</comment>
<feature type="domain" description="P-type ATPase A" evidence="21">
    <location>
        <begin position="132"/>
        <end position="264"/>
    </location>
</feature>
<dbReference type="STRING" id="45351.A7S635"/>
<evidence type="ECO:0000256" key="5">
    <source>
        <dbReference type="ARBA" id="ARBA00022692"/>
    </source>
</evidence>
<dbReference type="SFLD" id="SFLDG00002">
    <property type="entry name" value="C1.7:_P-type_atpase_like"/>
    <property type="match status" value="1"/>
</dbReference>
<feature type="binding site" evidence="18">
    <location>
        <position position="400"/>
    </location>
    <ligand>
        <name>Mg(2+)</name>
        <dbReference type="ChEBI" id="CHEBI:18420"/>
    </ligand>
</feature>
<gene>
    <name evidence="24" type="ORF">NEMVEDRAFT_v1g106065</name>
</gene>
<dbReference type="GO" id="GO:0000287">
    <property type="term" value="F:magnesium ion binding"/>
    <property type="evidence" value="ECO:0007669"/>
    <property type="project" value="UniProtKB-UniRule"/>
</dbReference>
<evidence type="ECO:0000256" key="14">
    <source>
        <dbReference type="ARBA" id="ARBA00034036"/>
    </source>
</evidence>
<dbReference type="EC" id="7.6.2.1" evidence="19"/>
<evidence type="ECO:0000256" key="9">
    <source>
        <dbReference type="ARBA" id="ARBA00022840"/>
    </source>
</evidence>
<proteinExistence type="inferred from homology"/>
<evidence type="ECO:0000256" key="15">
    <source>
        <dbReference type="ARBA" id="ARBA00050913"/>
    </source>
</evidence>
<evidence type="ECO:0000256" key="13">
    <source>
        <dbReference type="ARBA" id="ARBA00023136"/>
    </source>
</evidence>
<feature type="transmembrane region" description="Helical" evidence="19">
    <location>
        <begin position="333"/>
        <end position="351"/>
    </location>
</feature>
<keyword evidence="10 18" id="KW-0460">Magnesium</keyword>
<dbReference type="InterPro" id="IPR023214">
    <property type="entry name" value="HAD_sf"/>
</dbReference>
<dbReference type="InParanoid" id="A7S635"/>
<dbReference type="FunFam" id="3.40.50.1000:FF:000221">
    <property type="entry name" value="Phospholipid-transporting ATPase"/>
    <property type="match status" value="1"/>
</dbReference>
<dbReference type="PANTHER" id="PTHR24092">
    <property type="entry name" value="PROBABLE PHOSPHOLIPID-TRANSPORTING ATPASE"/>
    <property type="match status" value="1"/>
</dbReference>
<feature type="binding site" evidence="17">
    <location>
        <position position="868"/>
    </location>
    <ligand>
        <name>ATP</name>
        <dbReference type="ChEBI" id="CHEBI:30616"/>
    </ligand>
</feature>
<evidence type="ECO:0000256" key="16">
    <source>
        <dbReference type="PIRSR" id="PIRSR606539-1"/>
    </source>
</evidence>
<dbReference type="Gene3D" id="3.40.50.1000">
    <property type="entry name" value="HAD superfamily/HAD-like"/>
    <property type="match status" value="1"/>
</dbReference>
<evidence type="ECO:0000259" key="21">
    <source>
        <dbReference type="Pfam" id="PF00122"/>
    </source>
</evidence>
<dbReference type="PROSITE" id="PS00154">
    <property type="entry name" value="ATPASE_E1_E2"/>
    <property type="match status" value="1"/>
</dbReference>
<feature type="binding site" evidence="17">
    <location>
        <position position="401"/>
    </location>
    <ligand>
        <name>ATP</name>
        <dbReference type="ChEBI" id="CHEBI:30616"/>
    </ligand>
</feature>
<dbReference type="FunFam" id="2.70.150.10:FF:000054">
    <property type="entry name" value="Phospholipid-transporting ATPase"/>
    <property type="match status" value="1"/>
</dbReference>
<feature type="binding site" evidence="18">
    <location>
        <position position="1003"/>
    </location>
    <ligand>
        <name>Mg(2+)</name>
        <dbReference type="ChEBI" id="CHEBI:18420"/>
    </ligand>
</feature>
<protein>
    <recommendedName>
        <fullName evidence="19">Phospholipid-transporting ATPase</fullName>
        <ecNumber evidence="19">7.6.2.1</ecNumber>
    </recommendedName>
</protein>
<evidence type="ECO:0000313" key="24">
    <source>
        <dbReference type="EMBL" id="EDO40789.1"/>
    </source>
</evidence>
<dbReference type="Gene3D" id="3.40.1110.10">
    <property type="entry name" value="Calcium-transporting ATPase, cytoplasmic domain N"/>
    <property type="match status" value="1"/>
</dbReference>
<evidence type="ECO:0000256" key="2">
    <source>
        <dbReference type="ARBA" id="ARBA00004127"/>
    </source>
</evidence>
<accession>A7S635</accession>
<evidence type="ECO:0000256" key="10">
    <source>
        <dbReference type="ARBA" id="ARBA00022842"/>
    </source>
</evidence>
<evidence type="ECO:0000313" key="25">
    <source>
        <dbReference type="Proteomes" id="UP000001593"/>
    </source>
</evidence>
<feature type="binding site" evidence="17">
    <location>
        <position position="869"/>
    </location>
    <ligand>
        <name>ATP</name>
        <dbReference type="ChEBI" id="CHEBI:30616"/>
    </ligand>
</feature>
<comment type="catalytic activity">
    <reaction evidence="14 19">
        <text>ATP + H2O + phospholipidSide 1 = ADP + phosphate + phospholipidSide 2.</text>
        <dbReference type="EC" id="7.6.2.1"/>
    </reaction>
</comment>
<evidence type="ECO:0000256" key="7">
    <source>
        <dbReference type="ARBA" id="ARBA00022741"/>
    </source>
</evidence>
<comment type="similarity">
    <text evidence="4 19">Belongs to the cation transport ATPase (P-type) (TC 3.A.3) family. Type IV subfamily.</text>
</comment>
<feature type="binding site" evidence="17">
    <location>
        <position position="1007"/>
    </location>
    <ligand>
        <name>ATP</name>
        <dbReference type="ChEBI" id="CHEBI:30616"/>
    </ligand>
</feature>
<dbReference type="FunCoup" id="A7S635">
    <property type="interactions" value="8"/>
</dbReference>
<reference evidence="24 25" key="1">
    <citation type="journal article" date="2007" name="Science">
        <title>Sea anemone genome reveals ancestral eumetazoan gene repertoire and genomic organization.</title>
        <authorList>
            <person name="Putnam N.H."/>
            <person name="Srivastava M."/>
            <person name="Hellsten U."/>
            <person name="Dirks B."/>
            <person name="Chapman J."/>
            <person name="Salamov A."/>
            <person name="Terry A."/>
            <person name="Shapiro H."/>
            <person name="Lindquist E."/>
            <person name="Kapitonov V.V."/>
            <person name="Jurka J."/>
            <person name="Genikhovich G."/>
            <person name="Grigoriev I.V."/>
            <person name="Lucas S.M."/>
            <person name="Steele R.E."/>
            <person name="Finnerty J.R."/>
            <person name="Technau U."/>
            <person name="Martindale M.Q."/>
            <person name="Rokhsar D.S."/>
        </authorList>
    </citation>
    <scope>NUCLEOTIDE SEQUENCE [LARGE SCALE GENOMIC DNA]</scope>
    <source>
        <strain evidence="25">CH2 X CH6</strain>
    </source>
</reference>
<feature type="transmembrane region" description="Helical" evidence="19">
    <location>
        <begin position="1142"/>
        <end position="1165"/>
    </location>
</feature>
<dbReference type="InterPro" id="IPR059000">
    <property type="entry name" value="ATPase_P-type_domA"/>
</dbReference>
<feature type="transmembrane region" description="Helical" evidence="19">
    <location>
        <begin position="1177"/>
        <end position="1197"/>
    </location>
</feature>
<evidence type="ECO:0000256" key="17">
    <source>
        <dbReference type="PIRSR" id="PIRSR606539-2"/>
    </source>
</evidence>
<dbReference type="Proteomes" id="UP000001593">
    <property type="component" value="Unassembled WGS sequence"/>
</dbReference>
<feature type="binding site" evidence="17">
    <location>
        <position position="718"/>
    </location>
    <ligand>
        <name>ATP</name>
        <dbReference type="ChEBI" id="CHEBI:30616"/>
    </ligand>
</feature>
<evidence type="ECO:0000256" key="12">
    <source>
        <dbReference type="ARBA" id="ARBA00022989"/>
    </source>
</evidence>
<dbReference type="SUPFAM" id="SSF56784">
    <property type="entry name" value="HAD-like"/>
    <property type="match status" value="1"/>
</dbReference>
<dbReference type="SUPFAM" id="SSF81660">
    <property type="entry name" value="Metal cation-transporting ATPase, ATP-binding domain N"/>
    <property type="match status" value="1"/>
</dbReference>
<dbReference type="Gene3D" id="2.70.150.10">
    <property type="entry name" value="Calcium-transporting ATPase, cytoplasmic transduction domain A"/>
    <property type="match status" value="1"/>
</dbReference>
<comment type="cofactor">
    <cofactor evidence="1 18">
        <name>Mg(2+)</name>
        <dbReference type="ChEBI" id="CHEBI:18420"/>
    </cofactor>
</comment>
<dbReference type="InterPro" id="IPR018303">
    <property type="entry name" value="ATPase_P-typ_P_site"/>
</dbReference>
<feature type="transmembrane region" description="Helical" evidence="19">
    <location>
        <begin position="1229"/>
        <end position="1255"/>
    </location>
</feature>
<dbReference type="FunFam" id="3.40.1110.10:FF:000009">
    <property type="entry name" value="Phospholipid-transporting ATPase"/>
    <property type="match status" value="1"/>
</dbReference>
<dbReference type="GO" id="GO:0005524">
    <property type="term" value="F:ATP binding"/>
    <property type="evidence" value="ECO:0007669"/>
    <property type="project" value="UniProtKB-UniRule"/>
</dbReference>
<feature type="binding site" evidence="17">
    <location>
        <position position="676"/>
    </location>
    <ligand>
        <name>ATP</name>
        <dbReference type="ChEBI" id="CHEBI:30616"/>
    </ligand>
</feature>
<dbReference type="InterPro" id="IPR032630">
    <property type="entry name" value="P_typ_ATPase_c"/>
</dbReference>
<evidence type="ECO:0000256" key="11">
    <source>
        <dbReference type="ARBA" id="ARBA00022967"/>
    </source>
</evidence>
<dbReference type="InterPro" id="IPR036412">
    <property type="entry name" value="HAD-like_sf"/>
</dbReference>
<dbReference type="Pfam" id="PF00122">
    <property type="entry name" value="E1-E2_ATPase"/>
    <property type="match status" value="1"/>
</dbReference>
<dbReference type="SFLD" id="SFLDF00027">
    <property type="entry name" value="p-type_atpase"/>
    <property type="match status" value="1"/>
</dbReference>
<keyword evidence="7 17" id="KW-0547">Nucleotide-binding</keyword>
<name>A7S635_NEMVE</name>
<sequence>MDDQDGERESFRLVVPKHRLHDDQFTKDNHEHLRDNRDNKIKTTKYTIWSFIPKNLFEQFHRFANIYFLFIVGLNWVPAINAFGKEIAMLPLIFVLAVTAVKDLFEDRRRYNSDKKVNNTICQVYSSASASYIATKWKDVVVGDIIKLSSNEIIPADILLLNSSDENNICYVETANLDGETNLKQREVVNGLFKEDERFSPRNFNFKLKCETPNNHIYRFHGAIELDDSHTLAVGKENLLLRGCIVRNTKNVEGVVVYAGHDTKAMLNNSGPRSKHSKVERDLNLDVIACVVILFTLCFLGGLGCGIWTQNNDFFNAHFAPGGESSAPMEGFIRFWTFIIILQVLIPYSLYVSAELVKLGQVFLISSDLQLYHEETDQPVICRALNINEDLGQIKYVFSDKTGTLTENKMVFKKCTIGGVNYPHESAQDLPDAGPSDTEDEQYMQQVSSQVTLEKSRLAPLGFVALFGYHFPSPILSISCFIHCSLREMSELPYDADLAQVISGDSYKDNGSQLSFVREFFILLSICNTVVVNKHARPHPYQSGPPPRNTSEMHPSDKGINVRRQNYEERDLLSSPNVSHTPTTEEVSLGRGPLIVNVESGWVNNGLVPSPARPVQVERDPPNGFTGNSLSQSPVANRTRIPSNFSVDSNLDSSLLEIMDSKAWESISYEAESPDEAALVKMACSYGYRLLSRSPNSVTIFIPGEGVVKFKVLHVLSFDSTRKRMSVVVRRPSDGAVLMYCKGADSAVLTRLTHASYADEAVEGGVKSTLVNQIDRHLTMYARDGLRTLCMAKRELSDSEYHDWLTEHKRAETALQHRERLLQESAQKLESNMELLGATGIEDRLQDGVPETIAKLREGGLKVWVLTGDKQETAINVGYASKLLDASMQKITLNAKNKDECSCQIYSWLNHLKIEPTVSSISGSTSYTTVSFDSRITADQPLGLIIDGPTLIYALEKPLNEKFLHLASRCQVVLCCRATPMQKASVVELVRDGLKVMTLAIGDGANDVSMIQMADVGIGITGQEGMQAVMASDFAIARFRFLAQLLLVHGHWCYDRITKMILYFFYKNAMFVLVLFWYQLYNGFSGSNAIDDLSLIFFNLIFTAAPPIVCGILDKDLPATLLKDNPQLYKAGQEGQLYSRKLFWATILDALYQSVILFFACFLLFEGMPADDRMVGITMHQAAVVLASVHLGLMTAQWTWIHHFFLWGSVFLSFIWAIVFGVVQPTHKIHYVSLVTMATKEFWALCVMITVAALLPR</sequence>
<dbReference type="PANTHER" id="PTHR24092:SF218">
    <property type="entry name" value="PHOSPHOLIPID-TRANSPORTING ATPASE"/>
    <property type="match status" value="1"/>
</dbReference>
<feature type="binding site" evidence="18">
    <location>
        <position position="402"/>
    </location>
    <ligand>
        <name>Mg(2+)</name>
        <dbReference type="ChEBI" id="CHEBI:18420"/>
    </ligand>
</feature>
<dbReference type="Pfam" id="PF13246">
    <property type="entry name" value="Cation_ATPase"/>
    <property type="match status" value="1"/>
</dbReference>
<feature type="binding site" evidence="17">
    <location>
        <position position="977"/>
    </location>
    <ligand>
        <name>ATP</name>
        <dbReference type="ChEBI" id="CHEBI:30616"/>
    </ligand>
</feature>
<evidence type="ECO:0000259" key="22">
    <source>
        <dbReference type="Pfam" id="PF16209"/>
    </source>
</evidence>
<evidence type="ECO:0000256" key="19">
    <source>
        <dbReference type="RuleBase" id="RU362033"/>
    </source>
</evidence>
<evidence type="ECO:0000256" key="18">
    <source>
        <dbReference type="PIRSR" id="PIRSR606539-3"/>
    </source>
</evidence>
<evidence type="ECO:0000256" key="1">
    <source>
        <dbReference type="ARBA" id="ARBA00001946"/>
    </source>
</evidence>
<feature type="binding site" evidence="17">
    <location>
        <position position="400"/>
    </location>
    <ligand>
        <name>ATP</name>
        <dbReference type="ChEBI" id="CHEBI:30616"/>
    </ligand>
</feature>
<feature type="transmembrane region" description="Helical" evidence="19">
    <location>
        <begin position="1061"/>
        <end position="1081"/>
    </location>
</feature>
<dbReference type="GO" id="GO:0005789">
    <property type="term" value="C:endoplasmic reticulum membrane"/>
    <property type="evidence" value="ECO:0007669"/>
    <property type="project" value="UniProtKB-SubCell"/>
</dbReference>
<feature type="transmembrane region" description="Helical" evidence="19">
    <location>
        <begin position="63"/>
        <end position="81"/>
    </location>
</feature>
<feature type="binding site" evidence="17">
    <location>
        <position position="867"/>
    </location>
    <ligand>
        <name>ATP</name>
        <dbReference type="ChEBI" id="CHEBI:30616"/>
    </ligand>
</feature>
<feature type="transmembrane region" description="Helical" evidence="19">
    <location>
        <begin position="1204"/>
        <end position="1223"/>
    </location>
</feature>
<evidence type="ECO:0000256" key="4">
    <source>
        <dbReference type="ARBA" id="ARBA00008109"/>
    </source>
</evidence>
<dbReference type="EMBL" id="DS469586">
    <property type="protein sequence ID" value="EDO40789.1"/>
    <property type="molecule type" value="Genomic_DNA"/>
</dbReference>
<comment type="catalytic activity">
    <reaction evidence="15">
        <text>a beta-D-glucosyl-(1&lt;-&gt;1')-N-acylsphing-4-enine(out) + ATP + H2O = a beta-D-glucosyl-(1&lt;-&gt;1')-N-acylsphing-4-enine(in) + ADP + phosphate + H(+)</text>
        <dbReference type="Rhea" id="RHEA:66036"/>
        <dbReference type="ChEBI" id="CHEBI:15377"/>
        <dbReference type="ChEBI" id="CHEBI:15378"/>
        <dbReference type="ChEBI" id="CHEBI:22801"/>
        <dbReference type="ChEBI" id="CHEBI:30616"/>
        <dbReference type="ChEBI" id="CHEBI:43474"/>
        <dbReference type="ChEBI" id="CHEBI:456216"/>
    </reaction>
    <physiologicalReaction direction="left-to-right" evidence="15">
        <dbReference type="Rhea" id="RHEA:66037"/>
    </physiologicalReaction>
</comment>
<dbReference type="InterPro" id="IPR044492">
    <property type="entry name" value="P_typ_ATPase_HD_dom"/>
</dbReference>
<feature type="domain" description="P-type ATPase C-terminal" evidence="23">
    <location>
        <begin position="1029"/>
        <end position="1257"/>
    </location>
</feature>
<dbReference type="NCBIfam" id="TIGR01652">
    <property type="entry name" value="ATPase-Plipid"/>
    <property type="match status" value="2"/>
</dbReference>
<feature type="binding site" evidence="17">
    <location>
        <position position="402"/>
    </location>
    <ligand>
        <name>ATP</name>
        <dbReference type="ChEBI" id="CHEBI:30616"/>
    </ligand>
</feature>
<keyword evidence="12 19" id="KW-1133">Transmembrane helix</keyword>
<dbReference type="Pfam" id="PF16212">
    <property type="entry name" value="PhoLip_ATPase_C"/>
    <property type="match status" value="1"/>
</dbReference>
<feature type="domain" description="P-type ATPase N-terminal" evidence="22">
    <location>
        <begin position="35"/>
        <end position="87"/>
    </location>
</feature>
<dbReference type="InterPro" id="IPR023298">
    <property type="entry name" value="ATPase_P-typ_TM_dom_sf"/>
</dbReference>
<evidence type="ECO:0000259" key="23">
    <source>
        <dbReference type="Pfam" id="PF16212"/>
    </source>
</evidence>
<dbReference type="HOGENOM" id="CLU_000846_5_2_1"/>
<keyword evidence="11 19" id="KW-1278">Translocase</keyword>
<keyword evidence="8" id="KW-0256">Endoplasmic reticulum</keyword>
<feature type="binding site" evidence="17">
    <location>
        <position position="1006"/>
    </location>
    <ligand>
        <name>ATP</name>
        <dbReference type="ChEBI" id="CHEBI:30616"/>
    </ligand>
</feature>
<feature type="active site" description="4-aspartylphosphate intermediate" evidence="16">
    <location>
        <position position="400"/>
    </location>
</feature>
<dbReference type="eggNOG" id="KOG0206">
    <property type="taxonomic scope" value="Eukaryota"/>
</dbReference>
<dbReference type="InterPro" id="IPR006539">
    <property type="entry name" value="P-type_ATPase_IV"/>
</dbReference>
<feature type="binding site" evidence="18">
    <location>
        <position position="1007"/>
    </location>
    <ligand>
        <name>Mg(2+)</name>
        <dbReference type="ChEBI" id="CHEBI:18420"/>
    </ligand>
</feature>
<dbReference type="SUPFAM" id="SSF81653">
    <property type="entry name" value="Calcium ATPase, transduction domain A"/>
    <property type="match status" value="1"/>
</dbReference>
<dbReference type="SFLD" id="SFLDS00003">
    <property type="entry name" value="Haloacid_Dehalogenase"/>
    <property type="match status" value="1"/>
</dbReference>
<keyword evidence="13 19" id="KW-0472">Membrane</keyword>
<keyword evidence="9 17" id="KW-0067">ATP-binding</keyword>
<organism evidence="24 25">
    <name type="scientific">Nematostella vectensis</name>
    <name type="common">Starlet sea anemone</name>
    <dbReference type="NCBI Taxonomy" id="45351"/>
    <lineage>
        <taxon>Eukaryota</taxon>
        <taxon>Metazoa</taxon>
        <taxon>Cnidaria</taxon>
        <taxon>Anthozoa</taxon>
        <taxon>Hexacorallia</taxon>
        <taxon>Actiniaria</taxon>
        <taxon>Edwardsiidae</taxon>
        <taxon>Nematostella</taxon>
    </lineage>
</organism>
<feature type="transmembrane region" description="Helical" evidence="19">
    <location>
        <begin position="1093"/>
        <end position="1113"/>
    </location>
</feature>
<feature type="region of interest" description="Disordered" evidence="20">
    <location>
        <begin position="537"/>
        <end position="558"/>
    </location>
</feature>
<dbReference type="PRINTS" id="PR00119">
    <property type="entry name" value="CATATPASE"/>
</dbReference>
<dbReference type="GO" id="GO:0005886">
    <property type="term" value="C:plasma membrane"/>
    <property type="evidence" value="ECO:0000318"/>
    <property type="project" value="GO_Central"/>
</dbReference>
<dbReference type="CDD" id="cd02073">
    <property type="entry name" value="P-type_ATPase_APLT_Dnf-like"/>
    <property type="match status" value="1"/>
</dbReference>
<feature type="binding site" evidence="17">
    <location>
        <position position="787"/>
    </location>
    <ligand>
        <name>ATP</name>
        <dbReference type="ChEBI" id="CHEBI:30616"/>
    </ligand>
</feature>
<keyword evidence="6 18" id="KW-0479">Metal-binding</keyword>
<feature type="binding site" evidence="17">
    <location>
        <position position="983"/>
    </location>
    <ligand>
        <name>ATP</name>
        <dbReference type="ChEBI" id="CHEBI:30616"/>
    </ligand>
</feature>
<dbReference type="GO" id="GO:0140326">
    <property type="term" value="F:ATPase-coupled intramembrane lipid transporter activity"/>
    <property type="evidence" value="ECO:0000318"/>
    <property type="project" value="GO_Central"/>
</dbReference>
<feature type="transmembrane region" description="Helical" evidence="19">
    <location>
        <begin position="87"/>
        <end position="105"/>
    </location>
</feature>
<dbReference type="InterPro" id="IPR001757">
    <property type="entry name" value="P_typ_ATPase"/>
</dbReference>
<evidence type="ECO:0000256" key="3">
    <source>
        <dbReference type="ARBA" id="ARBA00004586"/>
    </source>
</evidence>
<feature type="transmembrane region" description="Helical" evidence="19">
    <location>
        <begin position="283"/>
        <end position="309"/>
    </location>
</feature>
<feature type="binding site" evidence="17">
    <location>
        <position position="742"/>
    </location>
    <ligand>
        <name>ATP</name>
        <dbReference type="ChEBI" id="CHEBI:30616"/>
    </ligand>
</feature>
<dbReference type="NCBIfam" id="TIGR01494">
    <property type="entry name" value="ATPase_P-type"/>
    <property type="match status" value="1"/>
</dbReference>
<evidence type="ECO:0000256" key="8">
    <source>
        <dbReference type="ARBA" id="ARBA00022824"/>
    </source>
</evidence>
<dbReference type="OMA" id="KKYIDCC"/>
<dbReference type="SUPFAM" id="SSF81665">
    <property type="entry name" value="Calcium ATPase, transmembrane domain M"/>
    <property type="match status" value="1"/>
</dbReference>
<keyword evidence="5 19" id="KW-0812">Transmembrane</keyword>
<dbReference type="AlphaFoldDB" id="A7S635"/>
<evidence type="ECO:0000256" key="6">
    <source>
        <dbReference type="ARBA" id="ARBA00022723"/>
    </source>
</evidence>
<dbReference type="InterPro" id="IPR008250">
    <property type="entry name" value="ATPase_P-typ_transduc_dom_A_sf"/>
</dbReference>
<evidence type="ECO:0000256" key="20">
    <source>
        <dbReference type="SAM" id="MobiDB-lite"/>
    </source>
</evidence>
<dbReference type="InterPro" id="IPR032631">
    <property type="entry name" value="P-type_ATPase_N"/>
</dbReference>
<dbReference type="PhylomeDB" id="A7S635"/>